<dbReference type="PROSITE" id="PS50835">
    <property type="entry name" value="IG_LIKE"/>
    <property type="match status" value="1"/>
</dbReference>
<keyword evidence="6" id="KW-1015">Disulfide bond</keyword>
<gene>
    <name evidence="10" type="ORF">MNOR_LOCUS14813</name>
</gene>
<feature type="domain" description="Ig-like" evidence="9">
    <location>
        <begin position="146"/>
        <end position="240"/>
    </location>
</feature>
<keyword evidence="8" id="KW-1133">Transmembrane helix</keyword>
<dbReference type="Gene3D" id="2.60.40.10">
    <property type="entry name" value="Immunoglobulins"/>
    <property type="match status" value="2"/>
</dbReference>
<dbReference type="PANTHER" id="PTHR23277:SF108">
    <property type="entry name" value="FASCICLIN-3"/>
    <property type="match status" value="1"/>
</dbReference>
<evidence type="ECO:0000256" key="6">
    <source>
        <dbReference type="ARBA" id="ARBA00023157"/>
    </source>
</evidence>
<keyword evidence="11" id="KW-1185">Reference proteome</keyword>
<proteinExistence type="predicted"/>
<dbReference type="InterPro" id="IPR036179">
    <property type="entry name" value="Ig-like_dom_sf"/>
</dbReference>
<evidence type="ECO:0000259" key="9">
    <source>
        <dbReference type="PROSITE" id="PS50835"/>
    </source>
</evidence>
<dbReference type="EMBL" id="CAXKWB010009047">
    <property type="protein sequence ID" value="CAL4093312.1"/>
    <property type="molecule type" value="Genomic_DNA"/>
</dbReference>
<keyword evidence="4" id="KW-0130">Cell adhesion</keyword>
<organism evidence="10 11">
    <name type="scientific">Meganyctiphanes norvegica</name>
    <name type="common">Northern krill</name>
    <name type="synonym">Thysanopoda norvegica</name>
    <dbReference type="NCBI Taxonomy" id="48144"/>
    <lineage>
        <taxon>Eukaryota</taxon>
        <taxon>Metazoa</taxon>
        <taxon>Ecdysozoa</taxon>
        <taxon>Arthropoda</taxon>
        <taxon>Crustacea</taxon>
        <taxon>Multicrustacea</taxon>
        <taxon>Malacostraca</taxon>
        <taxon>Eumalacostraca</taxon>
        <taxon>Eucarida</taxon>
        <taxon>Euphausiacea</taxon>
        <taxon>Euphausiidae</taxon>
        <taxon>Meganyctiphanes</taxon>
    </lineage>
</organism>
<dbReference type="InterPro" id="IPR013162">
    <property type="entry name" value="CD80_C2-set"/>
</dbReference>
<evidence type="ECO:0000256" key="4">
    <source>
        <dbReference type="ARBA" id="ARBA00022889"/>
    </source>
</evidence>
<sequence>MGGVPISERHSTRYFSTQNMTSMMGNIVLLFVFLVAWGSLAQCDDSFIFTNGDVIVKPGDIVPLNCGIVGEFRYCVWEHGQDIFQTEDIHSDVYPGMSQPFNTENNQCGIELDNISAEDQGEWTCKIFIKGGSKVGKNNVFILDKPEITPSKLTANADEETKVTCRVMSPRHAAELSWFLDSDDITENAEVEDTGTADGTLMKISTLTRTFIPIENKKTLKCVVTHPSLDEPEHTTVPLTVKYAPVGKLPQTFYELKKDNDYEIWINFTANPRPFKKYWQYGNSFDELTDKVDIPPDDDRLKANKLVTSDNGDFIAVLKISSLNETDFQRKYNLFVENEIGSTTYLVTLSRGKLGEEVGTRGANKSAGTIIGIIVAVIAPIAAIVGIVFFLKRKEKFCFNPGNTQING</sequence>
<dbReference type="SMART" id="SM00409">
    <property type="entry name" value="IG"/>
    <property type="match status" value="2"/>
</dbReference>
<evidence type="ECO:0000256" key="2">
    <source>
        <dbReference type="ARBA" id="ARBA00022729"/>
    </source>
</evidence>
<dbReference type="GO" id="GO:0007156">
    <property type="term" value="P:homophilic cell adhesion via plasma membrane adhesion molecules"/>
    <property type="evidence" value="ECO:0007669"/>
    <property type="project" value="TreeGrafter"/>
</dbReference>
<evidence type="ECO:0000256" key="5">
    <source>
        <dbReference type="ARBA" id="ARBA00023136"/>
    </source>
</evidence>
<keyword evidence="8" id="KW-0812">Transmembrane</keyword>
<name>A0AAV2QPU9_MEGNR</name>
<dbReference type="InterPro" id="IPR013783">
    <property type="entry name" value="Ig-like_fold"/>
</dbReference>
<evidence type="ECO:0000256" key="1">
    <source>
        <dbReference type="ARBA" id="ARBA00004167"/>
    </source>
</evidence>
<evidence type="ECO:0000256" key="7">
    <source>
        <dbReference type="ARBA" id="ARBA00023180"/>
    </source>
</evidence>
<keyword evidence="7" id="KW-0325">Glycoprotein</keyword>
<dbReference type="Pfam" id="PF08205">
    <property type="entry name" value="C2-set_2"/>
    <property type="match status" value="1"/>
</dbReference>
<feature type="non-terminal residue" evidence="10">
    <location>
        <position position="408"/>
    </location>
</feature>
<protein>
    <recommendedName>
        <fullName evidence="9">Ig-like domain-containing protein</fullName>
    </recommendedName>
</protein>
<dbReference type="InterPro" id="IPR007110">
    <property type="entry name" value="Ig-like_dom"/>
</dbReference>
<dbReference type="Proteomes" id="UP001497623">
    <property type="component" value="Unassembled WGS sequence"/>
</dbReference>
<evidence type="ECO:0000313" key="11">
    <source>
        <dbReference type="Proteomes" id="UP001497623"/>
    </source>
</evidence>
<accession>A0AAV2QPU9</accession>
<keyword evidence="2" id="KW-0732">Signal</keyword>
<reference evidence="10 11" key="1">
    <citation type="submission" date="2024-05" db="EMBL/GenBank/DDBJ databases">
        <authorList>
            <person name="Wallberg A."/>
        </authorList>
    </citation>
    <scope>NUCLEOTIDE SEQUENCE [LARGE SCALE GENOMIC DNA]</scope>
</reference>
<feature type="transmembrane region" description="Helical" evidence="8">
    <location>
        <begin position="370"/>
        <end position="391"/>
    </location>
</feature>
<evidence type="ECO:0000313" key="10">
    <source>
        <dbReference type="EMBL" id="CAL4093312.1"/>
    </source>
</evidence>
<dbReference type="SUPFAM" id="SSF48726">
    <property type="entry name" value="Immunoglobulin"/>
    <property type="match status" value="2"/>
</dbReference>
<dbReference type="GO" id="GO:0005912">
    <property type="term" value="C:adherens junction"/>
    <property type="evidence" value="ECO:0007669"/>
    <property type="project" value="TreeGrafter"/>
</dbReference>
<keyword evidence="3" id="KW-0677">Repeat</keyword>
<evidence type="ECO:0000256" key="3">
    <source>
        <dbReference type="ARBA" id="ARBA00022737"/>
    </source>
</evidence>
<dbReference type="PANTHER" id="PTHR23277">
    <property type="entry name" value="NECTIN-RELATED"/>
    <property type="match status" value="1"/>
</dbReference>
<keyword evidence="5 8" id="KW-0472">Membrane</keyword>
<comment type="subcellular location">
    <subcellularLocation>
        <location evidence="1">Membrane</location>
        <topology evidence="1">Single-pass membrane protein</topology>
    </subcellularLocation>
</comment>
<comment type="caution">
    <text evidence="10">The sequence shown here is derived from an EMBL/GenBank/DDBJ whole genome shotgun (WGS) entry which is preliminary data.</text>
</comment>
<dbReference type="InterPro" id="IPR003599">
    <property type="entry name" value="Ig_sub"/>
</dbReference>
<dbReference type="GO" id="GO:0016020">
    <property type="term" value="C:membrane"/>
    <property type="evidence" value="ECO:0007669"/>
    <property type="project" value="UniProtKB-SubCell"/>
</dbReference>
<dbReference type="GO" id="GO:0007157">
    <property type="term" value="P:heterophilic cell-cell adhesion via plasma membrane cell adhesion molecules"/>
    <property type="evidence" value="ECO:0007669"/>
    <property type="project" value="TreeGrafter"/>
</dbReference>
<dbReference type="InterPro" id="IPR051427">
    <property type="entry name" value="Nectin/Nectin-like"/>
</dbReference>
<evidence type="ECO:0000256" key="8">
    <source>
        <dbReference type="SAM" id="Phobius"/>
    </source>
</evidence>
<dbReference type="AlphaFoldDB" id="A0AAV2QPU9"/>